<accession>A0A0A9FXW8</accession>
<reference evidence="2" key="2">
    <citation type="journal article" date="2015" name="Data Brief">
        <title>Shoot transcriptome of the giant reed, Arundo donax.</title>
        <authorList>
            <person name="Barrero R.A."/>
            <person name="Guerrero F.D."/>
            <person name="Moolhuijzen P."/>
            <person name="Goolsby J.A."/>
            <person name="Tidwell J."/>
            <person name="Bellgard S.E."/>
            <person name="Bellgard M.I."/>
        </authorList>
    </citation>
    <scope>NUCLEOTIDE SEQUENCE</scope>
    <source>
        <tissue evidence="2">Shoot tissue taken approximately 20 cm above the soil surface</tissue>
    </source>
</reference>
<proteinExistence type="predicted"/>
<feature type="region of interest" description="Disordered" evidence="1">
    <location>
        <begin position="54"/>
        <end position="78"/>
    </location>
</feature>
<dbReference type="EMBL" id="GBRH01182760">
    <property type="protein sequence ID" value="JAE15136.1"/>
    <property type="molecule type" value="Transcribed_RNA"/>
</dbReference>
<dbReference type="AlphaFoldDB" id="A0A0A9FXW8"/>
<reference evidence="2" key="1">
    <citation type="submission" date="2014-09" db="EMBL/GenBank/DDBJ databases">
        <authorList>
            <person name="Magalhaes I.L.F."/>
            <person name="Oliveira U."/>
            <person name="Santos F.R."/>
            <person name="Vidigal T.H.D.A."/>
            <person name="Brescovit A.D."/>
            <person name="Santos A.J."/>
        </authorList>
    </citation>
    <scope>NUCLEOTIDE SEQUENCE</scope>
    <source>
        <tissue evidence="2">Shoot tissue taken approximately 20 cm above the soil surface</tissue>
    </source>
</reference>
<protein>
    <submittedName>
        <fullName evidence="2">Uncharacterized protein</fullName>
    </submittedName>
</protein>
<name>A0A0A9FXW8_ARUDO</name>
<evidence type="ECO:0000256" key="1">
    <source>
        <dbReference type="SAM" id="MobiDB-lite"/>
    </source>
</evidence>
<feature type="region of interest" description="Disordered" evidence="1">
    <location>
        <begin position="1"/>
        <end position="23"/>
    </location>
</feature>
<organism evidence="2">
    <name type="scientific">Arundo donax</name>
    <name type="common">Giant reed</name>
    <name type="synonym">Donax arundinaceus</name>
    <dbReference type="NCBI Taxonomy" id="35708"/>
    <lineage>
        <taxon>Eukaryota</taxon>
        <taxon>Viridiplantae</taxon>
        <taxon>Streptophyta</taxon>
        <taxon>Embryophyta</taxon>
        <taxon>Tracheophyta</taxon>
        <taxon>Spermatophyta</taxon>
        <taxon>Magnoliopsida</taxon>
        <taxon>Liliopsida</taxon>
        <taxon>Poales</taxon>
        <taxon>Poaceae</taxon>
        <taxon>PACMAD clade</taxon>
        <taxon>Arundinoideae</taxon>
        <taxon>Arundineae</taxon>
        <taxon>Arundo</taxon>
    </lineage>
</organism>
<evidence type="ECO:0000313" key="2">
    <source>
        <dbReference type="EMBL" id="JAE15136.1"/>
    </source>
</evidence>
<sequence>MDGLLLDTEGVLHGGAGEDPGQVRQGVRLVPQGQYDGQEGRRVRSHLRGRVRPRRPAHPRVVPRGAREHAAGALPILH</sequence>